<proteinExistence type="predicted"/>
<reference evidence="3" key="1">
    <citation type="submission" date="2017-04" db="EMBL/GenBank/DDBJ databases">
        <authorList>
            <person name="Varghese N."/>
            <person name="Submissions S."/>
        </authorList>
    </citation>
    <scope>NUCLEOTIDE SEQUENCE [LARGE SCALE GENOMIC DNA]</scope>
</reference>
<gene>
    <name evidence="2" type="ORF">SAMN06295905_1508</name>
</gene>
<name>A0A1Y6EZ13_9HYPH</name>
<evidence type="ECO:0000313" key="2">
    <source>
        <dbReference type="EMBL" id="SMQ66521.1"/>
    </source>
</evidence>
<sequence>MNTIDPSAQTTLSPHQLQTIRRQAEELEGVFLNMLTKEMFASIKGNETVGGGGFGEETWRSMQSEQLANTMAQNGGIGLADDLMSQMITLQEAANTSRDLTSSNMIASSGVYGK</sequence>
<organism evidence="2 3">
    <name type="scientific">Devosia lucknowensis</name>
    <dbReference type="NCBI Taxonomy" id="1096929"/>
    <lineage>
        <taxon>Bacteria</taxon>
        <taxon>Pseudomonadati</taxon>
        <taxon>Pseudomonadota</taxon>
        <taxon>Alphaproteobacteria</taxon>
        <taxon>Hyphomicrobiales</taxon>
        <taxon>Devosiaceae</taxon>
        <taxon>Devosia</taxon>
    </lineage>
</organism>
<dbReference type="InterPro" id="IPR019301">
    <property type="entry name" value="Flagellar_prot_FlgJ_N"/>
</dbReference>
<keyword evidence="3" id="KW-1185">Reference proteome</keyword>
<dbReference type="Pfam" id="PF10135">
    <property type="entry name" value="Rod-binding"/>
    <property type="match status" value="1"/>
</dbReference>
<dbReference type="EMBL" id="FXWK01000001">
    <property type="protein sequence ID" value="SMQ66521.1"/>
    <property type="molecule type" value="Genomic_DNA"/>
</dbReference>
<dbReference type="RefSeq" id="WP_086469821.1">
    <property type="nucleotide sequence ID" value="NZ_FXWK01000001.1"/>
</dbReference>
<feature type="domain" description="Flagellar protein FlgJ N-terminal" evidence="1">
    <location>
        <begin position="37"/>
        <end position="86"/>
    </location>
</feature>
<dbReference type="Proteomes" id="UP000194474">
    <property type="component" value="Unassembled WGS sequence"/>
</dbReference>
<protein>
    <submittedName>
        <fullName evidence="2">Rod binding protein</fullName>
    </submittedName>
</protein>
<evidence type="ECO:0000259" key="1">
    <source>
        <dbReference type="Pfam" id="PF10135"/>
    </source>
</evidence>
<dbReference type="AlphaFoldDB" id="A0A1Y6EZ13"/>
<dbReference type="OrthoDB" id="7862954at2"/>
<accession>A0A1Y6EZ13</accession>
<evidence type="ECO:0000313" key="3">
    <source>
        <dbReference type="Proteomes" id="UP000194474"/>
    </source>
</evidence>